<accession>A0A087QPZ6</accession>
<feature type="non-terminal residue" evidence="2">
    <location>
        <position position="96"/>
    </location>
</feature>
<protein>
    <submittedName>
        <fullName evidence="2">Uncharacterized protein</fullName>
    </submittedName>
</protein>
<feature type="non-terminal residue" evidence="2">
    <location>
        <position position="1"/>
    </location>
</feature>
<reference evidence="2 3" key="1">
    <citation type="submission" date="2014-04" db="EMBL/GenBank/DDBJ databases">
        <title>Genome evolution of avian class.</title>
        <authorList>
            <person name="Zhang G."/>
            <person name="Li C."/>
        </authorList>
    </citation>
    <scope>NUCLEOTIDE SEQUENCE [LARGE SCALE GENOMIC DNA]</scope>
    <source>
        <strain evidence="2">BGI_AS27</strain>
    </source>
</reference>
<dbReference type="AlphaFoldDB" id="A0A087QPZ6"/>
<keyword evidence="3" id="KW-1185">Reference proteome</keyword>
<evidence type="ECO:0000313" key="2">
    <source>
        <dbReference type="EMBL" id="KFM03300.1"/>
    </source>
</evidence>
<name>A0A087QPZ6_APTFO</name>
<gene>
    <name evidence="2" type="ORF">AS27_01298</name>
</gene>
<feature type="region of interest" description="Disordered" evidence="1">
    <location>
        <begin position="66"/>
        <end position="96"/>
    </location>
</feature>
<evidence type="ECO:0000313" key="3">
    <source>
        <dbReference type="Proteomes" id="UP000053286"/>
    </source>
</evidence>
<sequence length="96" mass="9858">CPTAPTGFSAMPTLLFEPDDLRVGAEAVPGGAVVNGLEIGPDDVADGQRGDNALVRADRLHRVAPGGPRLQDVLLPGPSLPSKRRVSLGQVCPPQG</sequence>
<organism evidence="2 3">
    <name type="scientific">Aptenodytes forsteri</name>
    <name type="common">Emperor penguin</name>
    <dbReference type="NCBI Taxonomy" id="9233"/>
    <lineage>
        <taxon>Eukaryota</taxon>
        <taxon>Metazoa</taxon>
        <taxon>Chordata</taxon>
        <taxon>Craniata</taxon>
        <taxon>Vertebrata</taxon>
        <taxon>Euteleostomi</taxon>
        <taxon>Archelosauria</taxon>
        <taxon>Archosauria</taxon>
        <taxon>Dinosauria</taxon>
        <taxon>Saurischia</taxon>
        <taxon>Theropoda</taxon>
        <taxon>Coelurosauria</taxon>
        <taxon>Aves</taxon>
        <taxon>Neognathae</taxon>
        <taxon>Neoaves</taxon>
        <taxon>Aequornithes</taxon>
        <taxon>Sphenisciformes</taxon>
        <taxon>Spheniscidae</taxon>
        <taxon>Aptenodytes</taxon>
    </lineage>
</organism>
<dbReference type="Proteomes" id="UP000053286">
    <property type="component" value="Unassembled WGS sequence"/>
</dbReference>
<evidence type="ECO:0000256" key="1">
    <source>
        <dbReference type="SAM" id="MobiDB-lite"/>
    </source>
</evidence>
<dbReference type="EMBL" id="KL225800">
    <property type="protein sequence ID" value="KFM03300.1"/>
    <property type="molecule type" value="Genomic_DNA"/>
</dbReference>
<proteinExistence type="predicted"/>